<proteinExistence type="predicted"/>
<feature type="compositionally biased region" description="Basic and acidic residues" evidence="1">
    <location>
        <begin position="133"/>
        <end position="149"/>
    </location>
</feature>
<keyword evidence="3" id="KW-1185">Reference proteome</keyword>
<reference evidence="2 3" key="1">
    <citation type="journal article" date="2012" name="PLoS Pathog.">
        <title>Diverse lifestyles and strategies of plant pathogenesis encoded in the genomes of eighteen Dothideomycetes fungi.</title>
        <authorList>
            <person name="Ohm R.A."/>
            <person name="Feau N."/>
            <person name="Henrissat B."/>
            <person name="Schoch C.L."/>
            <person name="Horwitz B.A."/>
            <person name="Barry K.W."/>
            <person name="Condon B.J."/>
            <person name="Copeland A.C."/>
            <person name="Dhillon B."/>
            <person name="Glaser F."/>
            <person name="Hesse C.N."/>
            <person name="Kosti I."/>
            <person name="LaButti K."/>
            <person name="Lindquist E.A."/>
            <person name="Lucas S."/>
            <person name="Salamov A.A."/>
            <person name="Bradshaw R.E."/>
            <person name="Ciuffetti L."/>
            <person name="Hamelin R.C."/>
            <person name="Kema G.H.J."/>
            <person name="Lawrence C."/>
            <person name="Scott J.A."/>
            <person name="Spatafora J.W."/>
            <person name="Turgeon B.G."/>
            <person name="de Wit P.J.G.M."/>
            <person name="Zhong S."/>
            <person name="Goodwin S.B."/>
            <person name="Grigoriev I.V."/>
        </authorList>
    </citation>
    <scope>NUCLEOTIDE SEQUENCE [LARGE SCALE GENOMIC DNA]</scope>
    <source>
        <strain evidence="3">28A</strain>
    </source>
</reference>
<feature type="region of interest" description="Disordered" evidence="1">
    <location>
        <begin position="72"/>
        <end position="109"/>
    </location>
</feature>
<protein>
    <submittedName>
        <fullName evidence="2">Uncharacterized protein</fullName>
    </submittedName>
</protein>
<dbReference type="OrthoDB" id="3797593at2759"/>
<evidence type="ECO:0000313" key="2">
    <source>
        <dbReference type="EMBL" id="EOA82421.1"/>
    </source>
</evidence>
<feature type="region of interest" description="Disordered" evidence="1">
    <location>
        <begin position="21"/>
        <end position="60"/>
    </location>
</feature>
<accession>R0IAU0</accession>
<dbReference type="GeneID" id="19403844"/>
<dbReference type="HOGENOM" id="CLU_1020017_0_0_1"/>
<gene>
    <name evidence="2" type="ORF">SETTUDRAFT_33998</name>
</gene>
<evidence type="ECO:0000313" key="3">
    <source>
        <dbReference type="Proteomes" id="UP000016935"/>
    </source>
</evidence>
<dbReference type="AlphaFoldDB" id="R0IAU0"/>
<dbReference type="Proteomes" id="UP000016935">
    <property type="component" value="Unassembled WGS sequence"/>
</dbReference>
<name>R0IAU0_EXST2</name>
<evidence type="ECO:0000256" key="1">
    <source>
        <dbReference type="SAM" id="MobiDB-lite"/>
    </source>
</evidence>
<sequence length="273" mass="30988">MKSHDPAAAKPLQQQTHLCNLNMRPKGTRSFGPGNTSPLLPHEDMDTLGLRGTTSYAPPPKASLRAYFRAEATRGPSGHERRRSRSPPQITSDRYRSRSPMLDDDDFAIPGYSVDEDTIMMDSPVNQRPSVNQRKETTSRDRGRAPSRWVETRKPTLATPPTAYDLRRYAEHVYKTHYKQFINGATGKVSPSKYGAGQHQDFGLCFTTFLTRYPCEIGLGCPWRHHPLSKVERRWMVENNEEHGKKFLAHVNRCWPSPDVPLPGANMHDHGEN</sequence>
<dbReference type="RefSeq" id="XP_008029413.1">
    <property type="nucleotide sequence ID" value="XM_008031222.1"/>
</dbReference>
<organism evidence="2 3">
    <name type="scientific">Exserohilum turcicum (strain 28A)</name>
    <name type="common">Northern leaf blight fungus</name>
    <name type="synonym">Setosphaeria turcica</name>
    <dbReference type="NCBI Taxonomy" id="671987"/>
    <lineage>
        <taxon>Eukaryota</taxon>
        <taxon>Fungi</taxon>
        <taxon>Dikarya</taxon>
        <taxon>Ascomycota</taxon>
        <taxon>Pezizomycotina</taxon>
        <taxon>Dothideomycetes</taxon>
        <taxon>Pleosporomycetidae</taxon>
        <taxon>Pleosporales</taxon>
        <taxon>Pleosporineae</taxon>
        <taxon>Pleosporaceae</taxon>
        <taxon>Exserohilum</taxon>
    </lineage>
</organism>
<dbReference type="EMBL" id="KB908844">
    <property type="protein sequence ID" value="EOA82421.1"/>
    <property type="molecule type" value="Genomic_DNA"/>
</dbReference>
<dbReference type="eggNOG" id="ENOG502R253">
    <property type="taxonomic scope" value="Eukaryota"/>
</dbReference>
<feature type="region of interest" description="Disordered" evidence="1">
    <location>
        <begin position="122"/>
        <end position="149"/>
    </location>
</feature>
<dbReference type="STRING" id="671987.R0IAU0"/>
<reference evidence="2 3" key="2">
    <citation type="journal article" date="2013" name="PLoS Genet.">
        <title>Comparative genome structure, secondary metabolite, and effector coding capacity across Cochliobolus pathogens.</title>
        <authorList>
            <person name="Condon B.J."/>
            <person name="Leng Y."/>
            <person name="Wu D."/>
            <person name="Bushley K.E."/>
            <person name="Ohm R.A."/>
            <person name="Otillar R."/>
            <person name="Martin J."/>
            <person name="Schackwitz W."/>
            <person name="Grimwood J."/>
            <person name="MohdZainudin N."/>
            <person name="Xue C."/>
            <person name="Wang R."/>
            <person name="Manning V.A."/>
            <person name="Dhillon B."/>
            <person name="Tu Z.J."/>
            <person name="Steffenson B.J."/>
            <person name="Salamov A."/>
            <person name="Sun H."/>
            <person name="Lowry S."/>
            <person name="LaButti K."/>
            <person name="Han J."/>
            <person name="Copeland A."/>
            <person name="Lindquist E."/>
            <person name="Barry K."/>
            <person name="Schmutz J."/>
            <person name="Baker S.E."/>
            <person name="Ciuffetti L.M."/>
            <person name="Grigoriev I.V."/>
            <person name="Zhong S."/>
            <person name="Turgeon B.G."/>
        </authorList>
    </citation>
    <scope>NUCLEOTIDE SEQUENCE [LARGE SCALE GENOMIC DNA]</scope>
    <source>
        <strain evidence="3">28A</strain>
    </source>
</reference>